<dbReference type="OrthoDB" id="6386683at2759"/>
<feature type="region of interest" description="Disordered" evidence="1">
    <location>
        <begin position="133"/>
        <end position="204"/>
    </location>
</feature>
<proteinExistence type="predicted"/>
<organism evidence="2 3">
    <name type="scientific">Daphnia magna</name>
    <dbReference type="NCBI Taxonomy" id="35525"/>
    <lineage>
        <taxon>Eukaryota</taxon>
        <taxon>Metazoa</taxon>
        <taxon>Ecdysozoa</taxon>
        <taxon>Arthropoda</taxon>
        <taxon>Crustacea</taxon>
        <taxon>Branchiopoda</taxon>
        <taxon>Diplostraca</taxon>
        <taxon>Cladocera</taxon>
        <taxon>Anomopoda</taxon>
        <taxon>Daphniidae</taxon>
        <taxon>Daphnia</taxon>
    </lineage>
</organism>
<dbReference type="AlphaFoldDB" id="A0A164NZ38"/>
<protein>
    <submittedName>
        <fullName evidence="2">Uncharacterized protein</fullName>
    </submittedName>
</protein>
<gene>
    <name evidence="2" type="ORF">APZ42_030208</name>
</gene>
<dbReference type="Proteomes" id="UP000076858">
    <property type="component" value="Unassembled WGS sequence"/>
</dbReference>
<keyword evidence="3" id="KW-1185">Reference proteome</keyword>
<evidence type="ECO:0000256" key="1">
    <source>
        <dbReference type="SAM" id="MobiDB-lite"/>
    </source>
</evidence>
<evidence type="ECO:0000313" key="2">
    <source>
        <dbReference type="EMBL" id="KZS06368.1"/>
    </source>
</evidence>
<accession>A0A164NZ38</accession>
<evidence type="ECO:0000313" key="3">
    <source>
        <dbReference type="Proteomes" id="UP000076858"/>
    </source>
</evidence>
<comment type="caution">
    <text evidence="2">The sequence shown here is derived from an EMBL/GenBank/DDBJ whole genome shotgun (WGS) entry which is preliminary data.</text>
</comment>
<reference evidence="2 3" key="1">
    <citation type="submission" date="2016-03" db="EMBL/GenBank/DDBJ databases">
        <title>EvidentialGene: Evidence-directed Construction of Genes on Genomes.</title>
        <authorList>
            <person name="Gilbert D.G."/>
            <person name="Choi J.-H."/>
            <person name="Mockaitis K."/>
            <person name="Colbourne J."/>
            <person name="Pfrender M."/>
        </authorList>
    </citation>
    <scope>NUCLEOTIDE SEQUENCE [LARGE SCALE GENOMIC DNA]</scope>
    <source>
        <strain evidence="2 3">Xinb3</strain>
        <tissue evidence="2">Complete organism</tissue>
    </source>
</reference>
<name>A0A164NZ38_9CRUS</name>
<dbReference type="EMBL" id="LRGB01002769">
    <property type="protein sequence ID" value="KZS06368.1"/>
    <property type="molecule type" value="Genomic_DNA"/>
</dbReference>
<sequence>MGKSCEHDSSNMLDLKYYCVATLEYDWLLKAMRNVWSVVPVTWLSSKKEFLVYPNLTYKAGEKLPCDWKPKIYKRHAHPQTSWLEYDIVAILNLDKPANFSNFPINYTVRHAIAVKAAKAAANGSSQVANILQSDSEKSFGRNKRAPKPTKVFDPSQPTNGEEKNLMEDDEQRVSKNTRKPLEPTNGTAADAQHTELGQGSNTTNEVPMAIQEDTNSLANPAIIQRGLNLEQTNDNADDSTLLPVVPPANGILDTANWRAVENSTSGEPDDHFIANIRNESFEGEALQNAVSGTAQPHHLQTFDPHKYQRHQRNNNWMQKHTDVMHFSEDVWQDMDSGTGSSLSGHGDFYVDTNSTKKISTIMDMMFEMHLNSQSFQSLLENKLNYIIDKMDNLSAHDVAARIQDQAEYHDDVVKAQFPELPYNSVQTLTTVNTSLADKNLAVSLVASCNMFTDKRSLDKFSITNLVQQVKNCRKARANEYRKLNNIDAVTAAAANLVAETAVDATKDDTGVVAALDKLITKLEKAVGEFKIPRQ</sequence>